<proteinExistence type="predicted"/>
<dbReference type="Proteomes" id="UP000523795">
    <property type="component" value="Unassembled WGS sequence"/>
</dbReference>
<reference evidence="1 2" key="1">
    <citation type="submission" date="2020-04" db="EMBL/GenBank/DDBJ databases">
        <authorList>
            <person name="Liu S."/>
        </authorList>
    </citation>
    <scope>NUCLEOTIDE SEQUENCE [LARGE SCALE GENOMIC DNA]</scope>
    <source>
        <strain evidence="1 2">CGMCC 1.15091</strain>
    </source>
</reference>
<accession>A0ABX1JRW3</accession>
<sequence length="227" mass="23856">SRCARFADRQGRGADALGYAVQAQDYALATQIVRAHVLELPAGTSRRTWGVLGTIPLPSLARYPLLAMLLALKYNSRSHLRLKALELFGIAAAGSRLLGKSLAPADRLLLEVVESVALRVCGQLELAQGPARSALGRNRNMAPGERDRNGPGEPYCLIHLGRTFAAAGRSTEAAQALQLAAAAGLERDMAWISGSALTVLAAFEADEGNLAGAAGHLEQARAAGWAP</sequence>
<evidence type="ECO:0000313" key="2">
    <source>
        <dbReference type="Proteomes" id="UP000523795"/>
    </source>
</evidence>
<feature type="non-terminal residue" evidence="1">
    <location>
        <position position="1"/>
    </location>
</feature>
<feature type="non-terminal residue" evidence="1">
    <location>
        <position position="227"/>
    </location>
</feature>
<dbReference type="EMBL" id="JAAZSR010000370">
    <property type="protein sequence ID" value="NKX51998.1"/>
    <property type="molecule type" value="Genomic_DNA"/>
</dbReference>
<protein>
    <recommendedName>
        <fullName evidence="3">LuxR family transcriptional regulator</fullName>
    </recommendedName>
</protein>
<organism evidence="1 2">
    <name type="scientific">Arthrobacter deserti</name>
    <dbReference type="NCBI Taxonomy" id="1742687"/>
    <lineage>
        <taxon>Bacteria</taxon>
        <taxon>Bacillati</taxon>
        <taxon>Actinomycetota</taxon>
        <taxon>Actinomycetes</taxon>
        <taxon>Micrococcales</taxon>
        <taxon>Micrococcaceae</taxon>
        <taxon>Arthrobacter</taxon>
    </lineage>
</organism>
<gene>
    <name evidence="1" type="ORF">HER39_15775</name>
</gene>
<keyword evidence="2" id="KW-1185">Reference proteome</keyword>
<name>A0ABX1JRW3_9MICC</name>
<evidence type="ECO:0000313" key="1">
    <source>
        <dbReference type="EMBL" id="NKX51998.1"/>
    </source>
</evidence>
<dbReference type="InterPro" id="IPR011990">
    <property type="entry name" value="TPR-like_helical_dom_sf"/>
</dbReference>
<dbReference type="SUPFAM" id="SSF48452">
    <property type="entry name" value="TPR-like"/>
    <property type="match status" value="1"/>
</dbReference>
<evidence type="ECO:0008006" key="3">
    <source>
        <dbReference type="Google" id="ProtNLM"/>
    </source>
</evidence>
<comment type="caution">
    <text evidence="1">The sequence shown here is derived from an EMBL/GenBank/DDBJ whole genome shotgun (WGS) entry which is preliminary data.</text>
</comment>